<evidence type="ECO:0000256" key="3">
    <source>
        <dbReference type="ARBA" id="ARBA00022452"/>
    </source>
</evidence>
<accession>A0A6J4JWN1</accession>
<keyword evidence="8 15" id="KW-0675">Receptor</keyword>
<evidence type="ECO:0000259" key="14">
    <source>
        <dbReference type="Pfam" id="PF07715"/>
    </source>
</evidence>
<evidence type="ECO:0000256" key="10">
    <source>
        <dbReference type="PROSITE-ProRule" id="PRU01360"/>
    </source>
</evidence>
<dbReference type="InterPro" id="IPR039426">
    <property type="entry name" value="TonB-dep_rcpt-like"/>
</dbReference>
<dbReference type="PROSITE" id="PS52016">
    <property type="entry name" value="TONB_DEPENDENT_REC_3"/>
    <property type="match status" value="1"/>
</dbReference>
<name>A0A6J4JWN1_9BACT</name>
<evidence type="ECO:0000256" key="11">
    <source>
        <dbReference type="RuleBase" id="RU003357"/>
    </source>
</evidence>
<feature type="chain" id="PRO_5027023708" evidence="12">
    <location>
        <begin position="25"/>
        <end position="794"/>
    </location>
</feature>
<feature type="domain" description="TonB-dependent receptor plug" evidence="14">
    <location>
        <begin position="153"/>
        <end position="230"/>
    </location>
</feature>
<dbReference type="Pfam" id="PF00593">
    <property type="entry name" value="TonB_dep_Rec_b-barrel"/>
    <property type="match status" value="1"/>
</dbReference>
<keyword evidence="7 10" id="KW-0472">Membrane</keyword>
<evidence type="ECO:0000313" key="15">
    <source>
        <dbReference type="EMBL" id="CAA9289526.1"/>
    </source>
</evidence>
<evidence type="ECO:0000256" key="4">
    <source>
        <dbReference type="ARBA" id="ARBA00022692"/>
    </source>
</evidence>
<dbReference type="GO" id="GO:0009279">
    <property type="term" value="C:cell outer membrane"/>
    <property type="evidence" value="ECO:0007669"/>
    <property type="project" value="UniProtKB-SubCell"/>
</dbReference>
<dbReference type="GO" id="GO:0044718">
    <property type="term" value="P:siderophore transmembrane transport"/>
    <property type="evidence" value="ECO:0007669"/>
    <property type="project" value="TreeGrafter"/>
</dbReference>
<dbReference type="SUPFAM" id="SSF49464">
    <property type="entry name" value="Carboxypeptidase regulatory domain-like"/>
    <property type="match status" value="1"/>
</dbReference>
<keyword evidence="5 12" id="KW-0732">Signal</keyword>
<comment type="similarity">
    <text evidence="10 11">Belongs to the TonB-dependent receptor family.</text>
</comment>
<evidence type="ECO:0000256" key="12">
    <source>
        <dbReference type="SAM" id="SignalP"/>
    </source>
</evidence>
<sequence>MFDKTPFWPRCLFVFWLGCALLLAAPKTRGQTAFPLSGTIVSGNSREPVAAASIVIKNSTKGAVTDEKGNFDLLLPGGTYQVTISALGFQTQTRQVYLKRPIRFTVYLLETSQQMQEVIISGRTPDQNVRDVQMGRIQLDLLQMRKIPVVLGESDIIKVLTLQPGVSTVGEGSGGFNVRGGRTDQNLVLLDEAPLFNTSHLLGFFTSVNTDAIQAVTLYKGNIPAAYGGRLSSLLAIRTKAGNPEKIKLTGGISPISARFQIDGPIIKDKLTFLVGARVAYPNWVMKSFRGETKQNRAFFYDINGKINYQLNPKNSISLTAYRSFDNFKFPEDTLYSWQSNAATLQWRHLVSDKLTFAVTALHSHYGFGTEGLREGYNFELNSTIQHQEIKADVLYTPGIRHKLELGASQISYQLQPGNLKPTGDNSSINALTIAHEFAREGGAYLSEEWALTPAFTLQAGLRYSWFRNIGPNRIFGYQPTVPRSTETIVDTLSFKKGESIKNYGGWEPRLALRVGLGNNTSVKASYNRTRQYLHLISNTTAISPVDFWKVSDAYVPPQIADQWAVGIFQNFKNNAWETSVEGFYKNLGDLVEYKNGATLLLNPALETDLLKAKGKAYGIEGSLHKNTGRLTGQISYTYSRTFTAVQTSFAAEQVNNGEYYPSHFDRPHNLAVSTLWDLKKGWTLAGNFVYITGRPATYPDGNYIFNNTTVVDYSRRNADRIPDYHRLDASLTKDTRKSKDQEKYSLWVVSLYNVYARKNPYSIFFTRYFDRTKAYRLSVFGTIIPSVTWNFNF</sequence>
<keyword evidence="4 10" id="KW-0812">Transmembrane</keyword>
<evidence type="ECO:0000256" key="8">
    <source>
        <dbReference type="ARBA" id="ARBA00023170"/>
    </source>
</evidence>
<dbReference type="InterPro" id="IPR000531">
    <property type="entry name" value="Beta-barrel_TonB"/>
</dbReference>
<dbReference type="InterPro" id="IPR037066">
    <property type="entry name" value="Plug_dom_sf"/>
</dbReference>
<evidence type="ECO:0000256" key="7">
    <source>
        <dbReference type="ARBA" id="ARBA00023136"/>
    </source>
</evidence>
<dbReference type="PANTHER" id="PTHR30069">
    <property type="entry name" value="TONB-DEPENDENT OUTER MEMBRANE RECEPTOR"/>
    <property type="match status" value="1"/>
</dbReference>
<dbReference type="InterPro" id="IPR036942">
    <property type="entry name" value="Beta-barrel_TonB_sf"/>
</dbReference>
<dbReference type="PANTHER" id="PTHR30069:SF29">
    <property type="entry name" value="HEMOGLOBIN AND HEMOGLOBIN-HAPTOGLOBIN-BINDING PROTEIN 1-RELATED"/>
    <property type="match status" value="1"/>
</dbReference>
<dbReference type="GO" id="GO:0015344">
    <property type="term" value="F:siderophore uptake transmembrane transporter activity"/>
    <property type="evidence" value="ECO:0007669"/>
    <property type="project" value="TreeGrafter"/>
</dbReference>
<dbReference type="Pfam" id="PF07715">
    <property type="entry name" value="Plug"/>
    <property type="match status" value="1"/>
</dbReference>
<evidence type="ECO:0000256" key="2">
    <source>
        <dbReference type="ARBA" id="ARBA00022448"/>
    </source>
</evidence>
<reference evidence="15" key="1">
    <citation type="submission" date="2020-02" db="EMBL/GenBank/DDBJ databases">
        <authorList>
            <person name="Meier V. D."/>
        </authorList>
    </citation>
    <scope>NUCLEOTIDE SEQUENCE</scope>
    <source>
        <strain evidence="15">AVDCRST_MAG95</strain>
    </source>
</reference>
<comment type="subcellular location">
    <subcellularLocation>
        <location evidence="1 10">Cell outer membrane</location>
        <topology evidence="1 10">Multi-pass membrane protein</topology>
    </subcellularLocation>
</comment>
<gene>
    <name evidence="15" type="ORF">AVDCRST_MAG95-3908</name>
</gene>
<keyword evidence="6 11" id="KW-0798">TonB box</keyword>
<protein>
    <submittedName>
        <fullName evidence="15">TonB-dependent receptor</fullName>
    </submittedName>
</protein>
<dbReference type="AlphaFoldDB" id="A0A6J4JWN1"/>
<feature type="domain" description="TonB-dependent receptor-like beta-barrel" evidence="13">
    <location>
        <begin position="304"/>
        <end position="754"/>
    </location>
</feature>
<dbReference type="Gene3D" id="2.60.40.1120">
    <property type="entry name" value="Carboxypeptidase-like, regulatory domain"/>
    <property type="match status" value="1"/>
</dbReference>
<organism evidence="15">
    <name type="scientific">uncultured Adhaeribacter sp</name>
    <dbReference type="NCBI Taxonomy" id="448109"/>
    <lineage>
        <taxon>Bacteria</taxon>
        <taxon>Pseudomonadati</taxon>
        <taxon>Bacteroidota</taxon>
        <taxon>Cytophagia</taxon>
        <taxon>Cytophagales</taxon>
        <taxon>Hymenobacteraceae</taxon>
        <taxon>Adhaeribacter</taxon>
        <taxon>environmental samples</taxon>
    </lineage>
</organism>
<keyword evidence="2 10" id="KW-0813">Transport</keyword>
<dbReference type="Gene3D" id="2.40.170.20">
    <property type="entry name" value="TonB-dependent receptor, beta-barrel domain"/>
    <property type="match status" value="1"/>
</dbReference>
<evidence type="ECO:0000259" key="13">
    <source>
        <dbReference type="Pfam" id="PF00593"/>
    </source>
</evidence>
<dbReference type="EMBL" id="CADCTJ010001229">
    <property type="protein sequence ID" value="CAA9289526.1"/>
    <property type="molecule type" value="Genomic_DNA"/>
</dbReference>
<dbReference type="Pfam" id="PF13715">
    <property type="entry name" value="CarbopepD_reg_2"/>
    <property type="match status" value="1"/>
</dbReference>
<keyword evidence="3 10" id="KW-1134">Transmembrane beta strand</keyword>
<feature type="signal peptide" evidence="12">
    <location>
        <begin position="1"/>
        <end position="24"/>
    </location>
</feature>
<dbReference type="InterPro" id="IPR008969">
    <property type="entry name" value="CarboxyPept-like_regulatory"/>
</dbReference>
<evidence type="ECO:0000256" key="6">
    <source>
        <dbReference type="ARBA" id="ARBA00023077"/>
    </source>
</evidence>
<dbReference type="SUPFAM" id="SSF56935">
    <property type="entry name" value="Porins"/>
    <property type="match status" value="1"/>
</dbReference>
<dbReference type="Gene3D" id="2.170.130.10">
    <property type="entry name" value="TonB-dependent receptor, plug domain"/>
    <property type="match status" value="1"/>
</dbReference>
<evidence type="ECO:0000256" key="1">
    <source>
        <dbReference type="ARBA" id="ARBA00004571"/>
    </source>
</evidence>
<evidence type="ECO:0000256" key="5">
    <source>
        <dbReference type="ARBA" id="ARBA00022729"/>
    </source>
</evidence>
<evidence type="ECO:0000256" key="9">
    <source>
        <dbReference type="ARBA" id="ARBA00023237"/>
    </source>
</evidence>
<proteinExistence type="inferred from homology"/>
<dbReference type="InterPro" id="IPR012910">
    <property type="entry name" value="Plug_dom"/>
</dbReference>
<keyword evidence="9 10" id="KW-0998">Cell outer membrane</keyword>